<dbReference type="EMBL" id="JBBBDM010000004">
    <property type="protein sequence ID" value="MEI5687740.1"/>
    <property type="molecule type" value="Genomic_DNA"/>
</dbReference>
<accession>A0ABU8H411</accession>
<keyword evidence="3" id="KW-1185">Reference proteome</keyword>
<organism evidence="2 3">
    <name type="scientific">Sphingomonas kyungheensis</name>
    <dbReference type="NCBI Taxonomy" id="1069987"/>
    <lineage>
        <taxon>Bacteria</taxon>
        <taxon>Pseudomonadati</taxon>
        <taxon>Pseudomonadota</taxon>
        <taxon>Alphaproteobacteria</taxon>
        <taxon>Sphingomonadales</taxon>
        <taxon>Sphingomonadaceae</taxon>
        <taxon>Sphingomonas</taxon>
    </lineage>
</organism>
<name>A0ABU8H411_9SPHN</name>
<reference evidence="2 3" key="1">
    <citation type="journal article" date="2013" name="Int. J. Syst. Evol. Microbiol.">
        <title>Sphingomonas kyungheensis sp. nov., a bacterium with ginsenoside-converting activity isolated from soil of a ginseng field.</title>
        <authorList>
            <person name="Son H.M."/>
            <person name="Yang J.E."/>
            <person name="Park Y."/>
            <person name="Han C.K."/>
            <person name="Kim S.G."/>
            <person name="Kook M."/>
            <person name="Yi T.H."/>
        </authorList>
    </citation>
    <scope>NUCLEOTIDE SEQUENCE [LARGE SCALE GENOMIC DNA]</scope>
    <source>
        <strain evidence="2 3">LMG 26582</strain>
    </source>
</reference>
<protein>
    <submittedName>
        <fullName evidence="2">Uncharacterized protein</fullName>
    </submittedName>
</protein>
<proteinExistence type="predicted"/>
<evidence type="ECO:0000256" key="1">
    <source>
        <dbReference type="SAM" id="MobiDB-lite"/>
    </source>
</evidence>
<dbReference type="Proteomes" id="UP001367771">
    <property type="component" value="Unassembled WGS sequence"/>
</dbReference>
<comment type="caution">
    <text evidence="2">The sequence shown here is derived from an EMBL/GenBank/DDBJ whole genome shotgun (WGS) entry which is preliminary data.</text>
</comment>
<evidence type="ECO:0000313" key="3">
    <source>
        <dbReference type="Proteomes" id="UP001367771"/>
    </source>
</evidence>
<evidence type="ECO:0000313" key="2">
    <source>
        <dbReference type="EMBL" id="MEI5687740.1"/>
    </source>
</evidence>
<feature type="region of interest" description="Disordered" evidence="1">
    <location>
        <begin position="46"/>
        <end position="93"/>
    </location>
</feature>
<gene>
    <name evidence="2" type="ORF">V8201_11685</name>
</gene>
<sequence length="132" mass="14640">MLQLQIIAGAKALPIYDLPAALGAQAAAKEVADQIEALMAFLDDLGGDPDLEEGNDLEEDNSDREGGSWPEDQLTYGTMNAYGDDEQEDDLPDVRQRHRRFIQRTRCRQSTVAGATLYRLNSGANNRGWVRM</sequence>
<feature type="compositionally biased region" description="Acidic residues" evidence="1">
    <location>
        <begin position="46"/>
        <end position="62"/>
    </location>
</feature>
<dbReference type="RefSeq" id="WP_336545378.1">
    <property type="nucleotide sequence ID" value="NZ_JBBBDM010000004.1"/>
</dbReference>